<dbReference type="InterPro" id="IPR036514">
    <property type="entry name" value="SGNH_hydro_sf"/>
</dbReference>
<gene>
    <name evidence="6" type="ORF">MIMGU_mgv1a007918mg</name>
</gene>
<protein>
    <submittedName>
        <fullName evidence="6">Uncharacterized protein</fullName>
    </submittedName>
</protein>
<dbReference type="STRING" id="4155.A0A022RI76"/>
<dbReference type="AlphaFoldDB" id="A0A022RI76"/>
<feature type="signal peptide" evidence="5">
    <location>
        <begin position="1"/>
        <end position="31"/>
    </location>
</feature>
<dbReference type="GO" id="GO:0016788">
    <property type="term" value="F:hydrolase activity, acting on ester bonds"/>
    <property type="evidence" value="ECO:0007669"/>
    <property type="project" value="InterPro"/>
</dbReference>
<keyword evidence="2 5" id="KW-0732">Signal</keyword>
<dbReference type="KEGG" id="egt:105955052"/>
<evidence type="ECO:0000313" key="6">
    <source>
        <dbReference type="EMBL" id="EYU40122.1"/>
    </source>
</evidence>
<proteinExistence type="inferred from homology"/>
<dbReference type="PhylomeDB" id="A0A022RI76"/>
<dbReference type="CDD" id="cd01837">
    <property type="entry name" value="SGNH_plant_lipase_like"/>
    <property type="match status" value="1"/>
</dbReference>
<keyword evidence="4" id="KW-0325">Glycoprotein</keyword>
<evidence type="ECO:0000256" key="1">
    <source>
        <dbReference type="ARBA" id="ARBA00008668"/>
    </source>
</evidence>
<evidence type="ECO:0000256" key="4">
    <source>
        <dbReference type="ARBA" id="ARBA00023180"/>
    </source>
</evidence>
<dbReference type="InterPro" id="IPR035669">
    <property type="entry name" value="SGNH_plant_lipase-like"/>
</dbReference>
<feature type="chain" id="PRO_5001507672" evidence="5">
    <location>
        <begin position="32"/>
        <end position="391"/>
    </location>
</feature>
<keyword evidence="7" id="KW-1185">Reference proteome</keyword>
<dbReference type="InterPro" id="IPR001087">
    <property type="entry name" value="GDSL"/>
</dbReference>
<dbReference type="Proteomes" id="UP000030748">
    <property type="component" value="Unassembled WGS sequence"/>
</dbReference>
<evidence type="ECO:0000256" key="2">
    <source>
        <dbReference type="ARBA" id="ARBA00022729"/>
    </source>
</evidence>
<comment type="similarity">
    <text evidence="1">Belongs to the 'GDSL' lipolytic enzyme family.</text>
</comment>
<evidence type="ECO:0000256" key="5">
    <source>
        <dbReference type="SAM" id="SignalP"/>
    </source>
</evidence>
<dbReference type="PANTHER" id="PTHR22835:SF557">
    <property type="entry name" value="LIPASE_HYDROLASE FAMILY PROTEIN, PUTATIVE, EXPRESSED-RELATED"/>
    <property type="match status" value="1"/>
</dbReference>
<dbReference type="Pfam" id="PF00657">
    <property type="entry name" value="Lipase_GDSL"/>
    <property type="match status" value="1"/>
</dbReference>
<dbReference type="eggNOG" id="ENOG502QSMM">
    <property type="taxonomic scope" value="Eukaryota"/>
</dbReference>
<name>A0A022RI76_ERYGU</name>
<dbReference type="Gene3D" id="3.40.50.1110">
    <property type="entry name" value="SGNH hydrolase"/>
    <property type="match status" value="1"/>
</dbReference>
<dbReference type="PANTHER" id="PTHR22835">
    <property type="entry name" value="ZINC FINGER FYVE DOMAIN CONTAINING PROTEIN"/>
    <property type="match status" value="1"/>
</dbReference>
<sequence length="391" mass="43162">MAIPFKISAPHTTLTITTTTTILLLCLVCAADQSTIHRPIRPFRSVYAFGDSYTDTGNTRSDSGPSGFMFVSNLPYGRTFFRRPTNRYSDGRLVIDFVAQTLSLRFLPPYLDPKADKSSGVNFAVAGSTAIVHSFFSKNNMSLNITPQSIRTELDWFDKLLLEGKGCRDSVTTPEECARVFNDALIWAGEIGANDYAYSFGSSVPTKTIQELAINSVTSFLEALLKKGAKYVVVQGLPPTGCLTLSMYLAPSDDRDSFGCVGSVNNQSYAHNVALKAKLRLFRKQFPKSTIVYADYYNAYLDVIRNAEKYGIKNLYGVCCGYGNGTYNFDYFHACGSPSSTSCGNPNEYVNWDGVHLTEAMYKAVADLFLNGTTYMQPPFSYLLSKKLKSG</sequence>
<dbReference type="SUPFAM" id="SSF52266">
    <property type="entry name" value="SGNH hydrolase"/>
    <property type="match status" value="1"/>
</dbReference>
<evidence type="ECO:0000313" key="7">
    <source>
        <dbReference type="Proteomes" id="UP000030748"/>
    </source>
</evidence>
<accession>A0A022RI76</accession>
<evidence type="ECO:0000256" key="3">
    <source>
        <dbReference type="ARBA" id="ARBA00022801"/>
    </source>
</evidence>
<reference evidence="6 7" key="1">
    <citation type="journal article" date="2013" name="Proc. Natl. Acad. Sci. U.S.A.">
        <title>Fine-scale variation in meiotic recombination in Mimulus inferred from population shotgun sequencing.</title>
        <authorList>
            <person name="Hellsten U."/>
            <person name="Wright K.M."/>
            <person name="Jenkins J."/>
            <person name="Shu S."/>
            <person name="Yuan Y."/>
            <person name="Wessler S.R."/>
            <person name="Schmutz J."/>
            <person name="Willis J.H."/>
            <person name="Rokhsar D.S."/>
        </authorList>
    </citation>
    <scope>NUCLEOTIDE SEQUENCE [LARGE SCALE GENOMIC DNA]</scope>
    <source>
        <strain evidence="7">cv. DUN x IM62</strain>
    </source>
</reference>
<keyword evidence="3" id="KW-0378">Hydrolase</keyword>
<dbReference type="EMBL" id="KI630427">
    <property type="protein sequence ID" value="EYU40122.1"/>
    <property type="molecule type" value="Genomic_DNA"/>
</dbReference>
<dbReference type="OrthoDB" id="1600564at2759"/>
<organism evidence="6 7">
    <name type="scientific">Erythranthe guttata</name>
    <name type="common">Yellow monkey flower</name>
    <name type="synonym">Mimulus guttatus</name>
    <dbReference type="NCBI Taxonomy" id="4155"/>
    <lineage>
        <taxon>Eukaryota</taxon>
        <taxon>Viridiplantae</taxon>
        <taxon>Streptophyta</taxon>
        <taxon>Embryophyta</taxon>
        <taxon>Tracheophyta</taxon>
        <taxon>Spermatophyta</taxon>
        <taxon>Magnoliopsida</taxon>
        <taxon>eudicotyledons</taxon>
        <taxon>Gunneridae</taxon>
        <taxon>Pentapetalae</taxon>
        <taxon>asterids</taxon>
        <taxon>lamiids</taxon>
        <taxon>Lamiales</taxon>
        <taxon>Phrymaceae</taxon>
        <taxon>Erythranthe</taxon>
    </lineage>
</organism>
<dbReference type="OMA" id="PFNKIYA"/>